<keyword evidence="1" id="KW-0547">Nucleotide-binding</keyword>
<name>A0ABR1VLH3_9PEZI</name>
<accession>A0ABR1VLH3</accession>
<evidence type="ECO:0000313" key="6">
    <source>
        <dbReference type="Proteomes" id="UP001446871"/>
    </source>
</evidence>
<comment type="caution">
    <text evidence="5">The sequence shown here is derived from an EMBL/GenBank/DDBJ whole genome shotgun (WGS) entry which is preliminary data.</text>
</comment>
<reference evidence="5 6" key="1">
    <citation type="submission" date="2023-01" db="EMBL/GenBank/DDBJ databases">
        <title>Analysis of 21 Apiospora genomes using comparative genomics revels a genus with tremendous synthesis potential of carbohydrate active enzymes and secondary metabolites.</title>
        <authorList>
            <person name="Sorensen T."/>
        </authorList>
    </citation>
    <scope>NUCLEOTIDE SEQUENCE [LARGE SCALE GENOMIC DNA]</scope>
    <source>
        <strain evidence="5 6">CBS 83171</strain>
    </source>
</reference>
<evidence type="ECO:0000313" key="5">
    <source>
        <dbReference type="EMBL" id="KAK8071997.1"/>
    </source>
</evidence>
<dbReference type="Pfam" id="PF00271">
    <property type="entry name" value="Helicase_C"/>
    <property type="match status" value="1"/>
</dbReference>
<keyword evidence="2" id="KW-0378">Hydrolase</keyword>
<dbReference type="InterPro" id="IPR050628">
    <property type="entry name" value="SNF2_RAD54_helicase_TF"/>
</dbReference>
<feature type="domain" description="Helicase C-terminal" evidence="4">
    <location>
        <begin position="319"/>
        <end position="475"/>
    </location>
</feature>
<dbReference type="InterPro" id="IPR027417">
    <property type="entry name" value="P-loop_NTPase"/>
</dbReference>
<protein>
    <recommendedName>
        <fullName evidence="4">Helicase C-terminal domain-containing protein</fullName>
    </recommendedName>
</protein>
<sequence>MIGTTYETLAREWAKAQAGEKESILHSTSYRRLVVDESTEVKNPLTNKYKAVADLALEADHRWLFTATPLNNGAQDLASVFGILGAKPFDTPEKFDRDFVKPYKNKVEGAEERIPNVLHCHMLRRTKAEAGVRTHSKTFHSIVVSLAKEDVALYKKRERELYDKAHRVKSSLAFIALLDRLRYMVAVGVRNYRWEGVGDEGEMEKRDQLCEVGIQLEPYDKVSANYILDRAEDNDDMTLDCRVCGQHCSFQTQDAAGAEDNATGAWLAPCRQYLCIPCAEQYSEKRLARGDLDSLSIEPYRKVYQSNPRITTLIDELWKLELATKAHPDRHPMKSVVFSQWAVPLDHVTHDLRDRGIRFVHMTGNTSRSRREKILARLNKDPDVHVLVCTIGVGGLGCNLQVANNVFLLDAHRNPSMERQAADRIDRLGQDRDMRIVHFTTKDTVEEKVREVQDVKEKTERWVMEKKARKLKPLTVEELKQIFN</sequence>
<organism evidence="5 6">
    <name type="scientific">Apiospora saccharicola</name>
    <dbReference type="NCBI Taxonomy" id="335842"/>
    <lineage>
        <taxon>Eukaryota</taxon>
        <taxon>Fungi</taxon>
        <taxon>Dikarya</taxon>
        <taxon>Ascomycota</taxon>
        <taxon>Pezizomycotina</taxon>
        <taxon>Sordariomycetes</taxon>
        <taxon>Xylariomycetidae</taxon>
        <taxon>Amphisphaeriales</taxon>
        <taxon>Apiosporaceae</taxon>
        <taxon>Apiospora</taxon>
    </lineage>
</organism>
<keyword evidence="3" id="KW-0067">ATP-binding</keyword>
<dbReference type="SUPFAM" id="SSF52540">
    <property type="entry name" value="P-loop containing nucleoside triphosphate hydrolases"/>
    <property type="match status" value="1"/>
</dbReference>
<dbReference type="PANTHER" id="PTHR45626">
    <property type="entry name" value="TRANSCRIPTION TERMINATION FACTOR 2-RELATED"/>
    <property type="match status" value="1"/>
</dbReference>
<dbReference type="SMART" id="SM00490">
    <property type="entry name" value="HELICc"/>
    <property type="match status" value="1"/>
</dbReference>
<dbReference type="InterPro" id="IPR000330">
    <property type="entry name" value="SNF2_N"/>
</dbReference>
<evidence type="ECO:0000259" key="4">
    <source>
        <dbReference type="PROSITE" id="PS51194"/>
    </source>
</evidence>
<dbReference type="EMBL" id="JAQQWM010000003">
    <property type="protein sequence ID" value="KAK8071997.1"/>
    <property type="molecule type" value="Genomic_DNA"/>
</dbReference>
<dbReference type="Proteomes" id="UP001446871">
    <property type="component" value="Unassembled WGS sequence"/>
</dbReference>
<dbReference type="PROSITE" id="PS51194">
    <property type="entry name" value="HELICASE_CTER"/>
    <property type="match status" value="1"/>
</dbReference>
<evidence type="ECO:0000256" key="1">
    <source>
        <dbReference type="ARBA" id="ARBA00022741"/>
    </source>
</evidence>
<evidence type="ECO:0000256" key="2">
    <source>
        <dbReference type="ARBA" id="ARBA00022801"/>
    </source>
</evidence>
<proteinExistence type="predicted"/>
<dbReference type="Gene3D" id="3.40.50.300">
    <property type="entry name" value="P-loop containing nucleotide triphosphate hydrolases"/>
    <property type="match status" value="1"/>
</dbReference>
<gene>
    <name evidence="5" type="ORF">PG996_005345</name>
</gene>
<dbReference type="Gene3D" id="3.40.50.10810">
    <property type="entry name" value="Tandem AAA-ATPase domain"/>
    <property type="match status" value="1"/>
</dbReference>
<dbReference type="InterPro" id="IPR038718">
    <property type="entry name" value="SNF2-like_sf"/>
</dbReference>
<dbReference type="InterPro" id="IPR049730">
    <property type="entry name" value="SNF2/RAD54-like_C"/>
</dbReference>
<dbReference type="InterPro" id="IPR001650">
    <property type="entry name" value="Helicase_C-like"/>
</dbReference>
<dbReference type="Pfam" id="PF00176">
    <property type="entry name" value="SNF2-rel_dom"/>
    <property type="match status" value="1"/>
</dbReference>
<evidence type="ECO:0000256" key="3">
    <source>
        <dbReference type="ARBA" id="ARBA00022840"/>
    </source>
</evidence>
<dbReference type="CDD" id="cd18793">
    <property type="entry name" value="SF2_C_SNF"/>
    <property type="match status" value="1"/>
</dbReference>
<keyword evidence="6" id="KW-1185">Reference proteome</keyword>